<keyword evidence="1 8" id="KW-0540">Nuclease</keyword>
<evidence type="ECO:0000256" key="9">
    <source>
        <dbReference type="SAM" id="MobiDB-lite"/>
    </source>
</evidence>
<comment type="subcellular location">
    <subcellularLocation>
        <location evidence="8">Nucleus</location>
    </subcellularLocation>
</comment>
<accession>A0A8E2EDT0</accession>
<dbReference type="CDD" id="cd10455">
    <property type="entry name" value="GIY-YIG_SLX1"/>
    <property type="match status" value="1"/>
</dbReference>
<feature type="region of interest" description="Disordered" evidence="9">
    <location>
        <begin position="29"/>
        <end position="53"/>
    </location>
</feature>
<comment type="caution">
    <text evidence="8">Lacks conserved residue(s) required for the propagation of feature annotation.</text>
</comment>
<dbReference type="InterPro" id="IPR027520">
    <property type="entry name" value="Slx1"/>
</dbReference>
<evidence type="ECO:0000256" key="7">
    <source>
        <dbReference type="ARBA" id="ARBA00023242"/>
    </source>
</evidence>
<dbReference type="Gene3D" id="3.30.40.10">
    <property type="entry name" value="Zinc/RING finger domain, C3HC4 (zinc finger)"/>
    <property type="match status" value="1"/>
</dbReference>
<dbReference type="GO" id="GO:0008821">
    <property type="term" value="F:crossover junction DNA endonuclease activity"/>
    <property type="evidence" value="ECO:0007669"/>
    <property type="project" value="TreeGrafter"/>
</dbReference>
<keyword evidence="3 8" id="KW-0227">DNA damage</keyword>
<organism evidence="11 12">
    <name type="scientific">Lepidopterella palustris CBS 459.81</name>
    <dbReference type="NCBI Taxonomy" id="1314670"/>
    <lineage>
        <taxon>Eukaryota</taxon>
        <taxon>Fungi</taxon>
        <taxon>Dikarya</taxon>
        <taxon>Ascomycota</taxon>
        <taxon>Pezizomycotina</taxon>
        <taxon>Dothideomycetes</taxon>
        <taxon>Pleosporomycetidae</taxon>
        <taxon>Mytilinidiales</taxon>
        <taxon>Argynnaceae</taxon>
        <taxon>Lepidopterella</taxon>
    </lineage>
</organism>
<evidence type="ECO:0000256" key="5">
    <source>
        <dbReference type="ARBA" id="ARBA00023172"/>
    </source>
</evidence>
<feature type="domain" description="GIY-YIG" evidence="10">
    <location>
        <begin position="7"/>
        <end position="93"/>
    </location>
</feature>
<dbReference type="AlphaFoldDB" id="A0A8E2EDT0"/>
<keyword evidence="4 8" id="KW-0378">Hydrolase</keyword>
<comment type="function">
    <text evidence="8">Catalytic subunit of the SLX1-SLX4 structure-specific endonuclease that resolves DNA secondary structures generated during DNA repair and recombination. Has endonuclease activity towards branched DNA substrates, introducing single-strand cuts in duplex DNA close to junctions with ss-DNA.</text>
</comment>
<keyword evidence="7 8" id="KW-0539">Nucleus</keyword>
<comment type="subunit">
    <text evidence="8">Forms a heterodimer with SLX4.</text>
</comment>
<feature type="region of interest" description="Disordered" evidence="9">
    <location>
        <begin position="87"/>
        <end position="121"/>
    </location>
</feature>
<evidence type="ECO:0000256" key="2">
    <source>
        <dbReference type="ARBA" id="ARBA00022759"/>
    </source>
</evidence>
<evidence type="ECO:0000256" key="6">
    <source>
        <dbReference type="ARBA" id="ARBA00023204"/>
    </source>
</evidence>
<dbReference type="GO" id="GO:0033557">
    <property type="term" value="C:Slx1-Slx4 complex"/>
    <property type="evidence" value="ECO:0007669"/>
    <property type="project" value="UniProtKB-UniRule"/>
</dbReference>
<dbReference type="OrthoDB" id="24645at2759"/>
<dbReference type="FunFam" id="3.40.1440.10:FF:000006">
    <property type="entry name" value="Structure-specific endonuclease subunit SLX1"/>
    <property type="match status" value="1"/>
</dbReference>
<feature type="compositionally biased region" description="Polar residues" evidence="9">
    <location>
        <begin position="99"/>
        <end position="109"/>
    </location>
</feature>
<evidence type="ECO:0000256" key="8">
    <source>
        <dbReference type="HAMAP-Rule" id="MF_03100"/>
    </source>
</evidence>
<evidence type="ECO:0000313" key="11">
    <source>
        <dbReference type="EMBL" id="OCK82192.1"/>
    </source>
</evidence>
<protein>
    <submittedName>
        <fullName evidence="11">GIY-YIG-domain-containing protein</fullName>
    </submittedName>
</protein>
<dbReference type="InterPro" id="IPR013083">
    <property type="entry name" value="Znf_RING/FYVE/PHD"/>
</dbReference>
<evidence type="ECO:0000256" key="1">
    <source>
        <dbReference type="ARBA" id="ARBA00022722"/>
    </source>
</evidence>
<reference evidence="11 12" key="1">
    <citation type="journal article" date="2016" name="Nat. Commun.">
        <title>Ectomycorrhizal ecology is imprinted in the genome of the dominant symbiotic fungus Cenococcum geophilum.</title>
        <authorList>
            <consortium name="DOE Joint Genome Institute"/>
            <person name="Peter M."/>
            <person name="Kohler A."/>
            <person name="Ohm R.A."/>
            <person name="Kuo A."/>
            <person name="Krutzmann J."/>
            <person name="Morin E."/>
            <person name="Arend M."/>
            <person name="Barry K.W."/>
            <person name="Binder M."/>
            <person name="Choi C."/>
            <person name="Clum A."/>
            <person name="Copeland A."/>
            <person name="Grisel N."/>
            <person name="Haridas S."/>
            <person name="Kipfer T."/>
            <person name="LaButti K."/>
            <person name="Lindquist E."/>
            <person name="Lipzen A."/>
            <person name="Maire R."/>
            <person name="Meier B."/>
            <person name="Mihaltcheva S."/>
            <person name="Molinier V."/>
            <person name="Murat C."/>
            <person name="Poggeler S."/>
            <person name="Quandt C.A."/>
            <person name="Sperisen C."/>
            <person name="Tritt A."/>
            <person name="Tisserant E."/>
            <person name="Crous P.W."/>
            <person name="Henrissat B."/>
            <person name="Nehls U."/>
            <person name="Egli S."/>
            <person name="Spatafora J.W."/>
            <person name="Grigoriev I.V."/>
            <person name="Martin F.M."/>
        </authorList>
    </citation>
    <scope>NUCLEOTIDE SEQUENCE [LARGE SCALE GENOMIC DNA]</scope>
    <source>
        <strain evidence="11 12">CBS 459.81</strain>
    </source>
</reference>
<proteinExistence type="inferred from homology"/>
<evidence type="ECO:0000256" key="3">
    <source>
        <dbReference type="ARBA" id="ARBA00022763"/>
    </source>
</evidence>
<keyword evidence="2 8" id="KW-0255">Endonuclease</keyword>
<dbReference type="HAMAP" id="MF_03100">
    <property type="entry name" value="Endonuc_su_Slx1"/>
    <property type="match status" value="1"/>
</dbReference>
<comment type="similarity">
    <text evidence="8">Belongs to the SLX1 family.</text>
</comment>
<dbReference type="InterPro" id="IPR050381">
    <property type="entry name" value="SLX1_endonuclease"/>
</dbReference>
<dbReference type="PANTHER" id="PTHR20208:SF10">
    <property type="entry name" value="STRUCTURE-SPECIFIC ENDONUCLEASE SUBUNIT SLX1"/>
    <property type="match status" value="1"/>
</dbReference>
<gene>
    <name evidence="11" type="ORF">K432DRAFT_293823</name>
</gene>
<keyword evidence="12" id="KW-1185">Reference proteome</keyword>
<keyword evidence="5 8" id="KW-0233">DNA recombination</keyword>
<dbReference type="SUPFAM" id="SSF82771">
    <property type="entry name" value="GIY-YIG endonuclease"/>
    <property type="match status" value="1"/>
</dbReference>
<dbReference type="InterPro" id="IPR035901">
    <property type="entry name" value="GIY-YIG_endonuc_sf"/>
</dbReference>
<dbReference type="Pfam" id="PF21202">
    <property type="entry name" value="SLX1_C"/>
    <property type="match status" value="1"/>
</dbReference>
<dbReference type="InterPro" id="IPR000305">
    <property type="entry name" value="GIY-YIG_endonuc"/>
</dbReference>
<dbReference type="EMBL" id="KV744896">
    <property type="protein sequence ID" value="OCK82192.1"/>
    <property type="molecule type" value="Genomic_DNA"/>
</dbReference>
<evidence type="ECO:0000256" key="4">
    <source>
        <dbReference type="ARBA" id="ARBA00022801"/>
    </source>
</evidence>
<dbReference type="PROSITE" id="PS50164">
    <property type="entry name" value="GIY_YIG"/>
    <property type="match status" value="1"/>
</dbReference>
<evidence type="ECO:0000313" key="12">
    <source>
        <dbReference type="Proteomes" id="UP000250266"/>
    </source>
</evidence>
<dbReference type="GO" id="GO:0017108">
    <property type="term" value="F:5'-flap endonuclease activity"/>
    <property type="evidence" value="ECO:0007669"/>
    <property type="project" value="InterPro"/>
</dbReference>
<dbReference type="PANTHER" id="PTHR20208">
    <property type="entry name" value="STRUCTURE-SPECIFIC ENDONUCLEASE SUBUNIT SLX1"/>
    <property type="match status" value="1"/>
</dbReference>
<dbReference type="Pfam" id="PF01541">
    <property type="entry name" value="GIY-YIG"/>
    <property type="match status" value="1"/>
</dbReference>
<dbReference type="GO" id="GO:0000724">
    <property type="term" value="P:double-strand break repair via homologous recombination"/>
    <property type="evidence" value="ECO:0007669"/>
    <property type="project" value="TreeGrafter"/>
</dbReference>
<name>A0A8E2EDT0_9PEZI</name>
<keyword evidence="6 8" id="KW-0234">DNA repair</keyword>
<sequence length="414" mass="46259">MDKPIPAFYCCYLLRSTVRHACLYVGSTPNPARRLNQHNGKTKGGAKSTSKNPALRPWEMTCIVTGFPSKVAALQFEWAWQNTHITRHAKKEREERANKSSTTTGTSPPDKTKTRQKRPSYSLEARLSNLHLLLRVRSFERWPLKVTIFAADVFKIWEGVNKSAKGRIRQGIKIYPPPEGARQASTSIEQHSMPAPTGITAIDVGYSDVKSHLEKSRSIFEKSTAVSCGICETHITPATSLVLACPTEDCRSASHLTCLSRVFLAENGDADAIVPTEGSCPNCHTKLEWSTLLRELSLRTRGEKDVEALFKMRRNKRTHLANAAKDHSSTAATIAEIDDEDDTELENNEVGEPSDDGWIFYEDEAPDDIIPYGDLRKEGQRFASDTRGRHNEWSCSRLDIVIEDSDADGADVWD</sequence>
<dbReference type="Proteomes" id="UP000250266">
    <property type="component" value="Unassembled WGS sequence"/>
</dbReference>
<evidence type="ECO:0000259" key="10">
    <source>
        <dbReference type="PROSITE" id="PS50164"/>
    </source>
</evidence>
<dbReference type="Gene3D" id="3.40.1440.10">
    <property type="entry name" value="GIY-YIG endonuclease"/>
    <property type="match status" value="1"/>
</dbReference>
<comment type="cofactor">
    <cofactor evidence="8">
        <name>a divalent metal cation</name>
        <dbReference type="ChEBI" id="CHEBI:60240"/>
    </cofactor>
</comment>
<dbReference type="InterPro" id="IPR048749">
    <property type="entry name" value="SLX1_C"/>
</dbReference>